<dbReference type="AlphaFoldDB" id="A0A9X2G6M1"/>
<dbReference type="RefSeq" id="WP_253834330.1">
    <property type="nucleotide sequence ID" value="NZ_JAMTCS010000004.1"/>
</dbReference>
<organism evidence="2 3">
    <name type="scientific">Promicromonospora thailandica</name>
    <dbReference type="NCBI Taxonomy" id="765201"/>
    <lineage>
        <taxon>Bacteria</taxon>
        <taxon>Bacillati</taxon>
        <taxon>Actinomycetota</taxon>
        <taxon>Actinomycetes</taxon>
        <taxon>Micrococcales</taxon>
        <taxon>Promicromonosporaceae</taxon>
        <taxon>Promicromonospora</taxon>
    </lineage>
</organism>
<sequence length="61" mass="7257">MFGFSDYTEYRRHEQELDHRAEQARVAREQRDAARRQATERRAADRAARARTTRPARARIA</sequence>
<keyword evidence="3" id="KW-1185">Reference proteome</keyword>
<evidence type="ECO:0000313" key="3">
    <source>
        <dbReference type="Proteomes" id="UP001139493"/>
    </source>
</evidence>
<evidence type="ECO:0000313" key="2">
    <source>
        <dbReference type="EMBL" id="MCP2264189.1"/>
    </source>
</evidence>
<dbReference type="Proteomes" id="UP001139493">
    <property type="component" value="Unassembled WGS sequence"/>
</dbReference>
<feature type="compositionally biased region" description="Basic residues" evidence="1">
    <location>
        <begin position="49"/>
        <end position="61"/>
    </location>
</feature>
<comment type="caution">
    <text evidence="2">The sequence shown here is derived from an EMBL/GenBank/DDBJ whole genome shotgun (WGS) entry which is preliminary data.</text>
</comment>
<protein>
    <submittedName>
        <fullName evidence="2">Uncharacterized protein</fullName>
    </submittedName>
</protein>
<reference evidence="2" key="1">
    <citation type="submission" date="2022-06" db="EMBL/GenBank/DDBJ databases">
        <title>Genomic Encyclopedia of Archaeal and Bacterial Type Strains, Phase II (KMG-II): from individual species to whole genera.</title>
        <authorList>
            <person name="Goeker M."/>
        </authorList>
    </citation>
    <scope>NUCLEOTIDE SEQUENCE</scope>
    <source>
        <strain evidence="2">DSM 26652</strain>
    </source>
</reference>
<proteinExistence type="predicted"/>
<dbReference type="EMBL" id="JAMTCS010000004">
    <property type="protein sequence ID" value="MCP2264189.1"/>
    <property type="molecule type" value="Genomic_DNA"/>
</dbReference>
<gene>
    <name evidence="2" type="ORF">APR03_001525</name>
</gene>
<evidence type="ECO:0000256" key="1">
    <source>
        <dbReference type="SAM" id="MobiDB-lite"/>
    </source>
</evidence>
<name>A0A9X2G6M1_9MICO</name>
<feature type="region of interest" description="Disordered" evidence="1">
    <location>
        <begin position="1"/>
        <end position="61"/>
    </location>
</feature>
<accession>A0A9X2G6M1</accession>
<feature type="compositionally biased region" description="Basic and acidic residues" evidence="1">
    <location>
        <begin position="8"/>
        <end position="48"/>
    </location>
</feature>